<dbReference type="GO" id="GO:0051782">
    <property type="term" value="P:negative regulation of cell division"/>
    <property type="evidence" value="ECO:0007669"/>
    <property type="project" value="TreeGrafter"/>
</dbReference>
<dbReference type="SUPFAM" id="SSF52540">
    <property type="entry name" value="P-loop containing nucleoside triphosphate hydrolases"/>
    <property type="match status" value="1"/>
</dbReference>
<dbReference type="GO" id="GO:0016887">
    <property type="term" value="F:ATP hydrolysis activity"/>
    <property type="evidence" value="ECO:0007669"/>
    <property type="project" value="TreeGrafter"/>
</dbReference>
<gene>
    <name evidence="2" type="ORF">ESP70_006740</name>
</gene>
<dbReference type="Proteomes" id="UP000380867">
    <property type="component" value="Unassembled WGS sequence"/>
</dbReference>
<dbReference type="GO" id="GO:0005829">
    <property type="term" value="C:cytosol"/>
    <property type="evidence" value="ECO:0007669"/>
    <property type="project" value="TreeGrafter"/>
</dbReference>
<sequence>MHAHHFKGRTDMTRVLMLATNPTFTRHAMSLGDHRVATIEAEELDRVIALGGLAAFVGGLSAPDVVMVGDLLPVGEALTLAEAIRREVPGAHVVLVSDPDRVSMVEAMRAGVRDVIPSSASAHDIESLWARFEGSNVRSIGVHGVPAEAAPEDSSRIIVVTGPRGGVGRSTVAVNLAVALAAEAPRDTVLVDLDLQFGDVGLMLDLDPLGTIGDVFEVRSSMDSLVLKTFLTAHAGGLWVLCSSPTPTVVDRATPEAVSRLLQRLAAEFRYVVVDTGARLDPFTVAAVGVATDHVAVTSMDVSSARALRRQLAMLSSVGDVPESRHVVLNRAERTHGVGPREIESLLGIPVDVVVPSAAEVPAAANFGTPAVWRKRGGPFGKAIAHLVQRIHEGELSVVAKHRGVDVA</sequence>
<dbReference type="EMBL" id="SDPQ02000001">
    <property type="protein sequence ID" value="KAA1400412.1"/>
    <property type="molecule type" value="Genomic_DNA"/>
</dbReference>
<dbReference type="PANTHER" id="PTHR43384">
    <property type="entry name" value="SEPTUM SITE-DETERMINING PROTEIN MIND HOMOLOG, CHLOROPLASTIC-RELATED"/>
    <property type="match status" value="1"/>
</dbReference>
<dbReference type="Gene3D" id="3.40.50.2300">
    <property type="match status" value="1"/>
</dbReference>
<dbReference type="Gene3D" id="3.40.50.300">
    <property type="entry name" value="P-loop containing nucleotide triphosphate hydrolases"/>
    <property type="match status" value="1"/>
</dbReference>
<dbReference type="OrthoDB" id="3448281at2"/>
<dbReference type="SUPFAM" id="SSF52172">
    <property type="entry name" value="CheY-like"/>
    <property type="match status" value="1"/>
</dbReference>
<protein>
    <submittedName>
        <fullName evidence="2">MinD/ParA family protein</fullName>
    </submittedName>
</protein>
<organism evidence="2 3">
    <name type="scientific">Aeromicrobium ginsengisoli</name>
    <dbReference type="NCBI Taxonomy" id="363867"/>
    <lineage>
        <taxon>Bacteria</taxon>
        <taxon>Bacillati</taxon>
        <taxon>Actinomycetota</taxon>
        <taxon>Actinomycetes</taxon>
        <taxon>Propionibacteriales</taxon>
        <taxon>Nocardioidaceae</taxon>
        <taxon>Aeromicrobium</taxon>
    </lineage>
</organism>
<feature type="domain" description="CobQ/CobB/MinD/ParA nucleotide binding" evidence="1">
    <location>
        <begin position="158"/>
        <end position="370"/>
    </location>
</feature>
<dbReference type="Pfam" id="PF01656">
    <property type="entry name" value="CbiA"/>
    <property type="match status" value="1"/>
</dbReference>
<accession>A0A5M4FKE1</accession>
<evidence type="ECO:0000313" key="3">
    <source>
        <dbReference type="Proteomes" id="UP000380867"/>
    </source>
</evidence>
<dbReference type="InterPro" id="IPR050625">
    <property type="entry name" value="ParA/MinD_ATPase"/>
</dbReference>
<dbReference type="InterPro" id="IPR002586">
    <property type="entry name" value="CobQ/CobB/MinD/ParA_Nub-bd_dom"/>
</dbReference>
<dbReference type="GO" id="GO:0005524">
    <property type="term" value="F:ATP binding"/>
    <property type="evidence" value="ECO:0007669"/>
    <property type="project" value="TreeGrafter"/>
</dbReference>
<keyword evidence="3" id="KW-1185">Reference proteome</keyword>
<proteinExistence type="predicted"/>
<dbReference type="GO" id="GO:0009898">
    <property type="term" value="C:cytoplasmic side of plasma membrane"/>
    <property type="evidence" value="ECO:0007669"/>
    <property type="project" value="TreeGrafter"/>
</dbReference>
<name>A0A5M4FKE1_9ACTN</name>
<evidence type="ECO:0000259" key="1">
    <source>
        <dbReference type="Pfam" id="PF01656"/>
    </source>
</evidence>
<evidence type="ECO:0000313" key="2">
    <source>
        <dbReference type="EMBL" id="KAA1400412.1"/>
    </source>
</evidence>
<dbReference type="PANTHER" id="PTHR43384:SF13">
    <property type="entry name" value="SLR0110 PROTEIN"/>
    <property type="match status" value="1"/>
</dbReference>
<comment type="caution">
    <text evidence="2">The sequence shown here is derived from an EMBL/GenBank/DDBJ whole genome shotgun (WGS) entry which is preliminary data.</text>
</comment>
<dbReference type="InterPro" id="IPR011006">
    <property type="entry name" value="CheY-like_superfamily"/>
</dbReference>
<reference evidence="2" key="1">
    <citation type="submission" date="2019-09" db="EMBL/GenBank/DDBJ databases">
        <authorList>
            <person name="Li J."/>
        </authorList>
    </citation>
    <scope>NUCLEOTIDE SEQUENCE [LARGE SCALE GENOMIC DNA]</scope>
    <source>
        <strain evidence="2">JCM 14732</strain>
    </source>
</reference>
<dbReference type="AlphaFoldDB" id="A0A5M4FKE1"/>
<dbReference type="InterPro" id="IPR027417">
    <property type="entry name" value="P-loop_NTPase"/>
</dbReference>